<keyword evidence="1" id="KW-0418">Kinase</keyword>
<accession>A0A556C4Z9</accession>
<name>A0A556C4Z9_BREAU</name>
<dbReference type="SUPFAM" id="SSF52540">
    <property type="entry name" value="P-loop containing nucleoside triphosphate hydrolases"/>
    <property type="match status" value="1"/>
</dbReference>
<reference evidence="1 2" key="1">
    <citation type="submission" date="2019-07" db="EMBL/GenBank/DDBJ databases">
        <title>Draft genome sequence of Brevibacterium aurantiacum XU54 isolated from Xinjiang China.</title>
        <authorList>
            <person name="Xu X."/>
        </authorList>
    </citation>
    <scope>NUCLEOTIDE SEQUENCE [LARGE SCALE GENOMIC DNA]</scope>
    <source>
        <strain evidence="1 2">XU54</strain>
    </source>
</reference>
<protein>
    <submittedName>
        <fullName evidence="1">Uridine kinase</fullName>
    </submittedName>
</protein>
<dbReference type="AlphaFoldDB" id="A0A556C4Z9"/>
<dbReference type="OrthoDB" id="572586at2"/>
<dbReference type="EMBL" id="VLTK01000017">
    <property type="protein sequence ID" value="TSI12471.1"/>
    <property type="molecule type" value="Genomic_DNA"/>
</dbReference>
<proteinExistence type="predicted"/>
<gene>
    <name evidence="1" type="ORF">FO013_20140</name>
</gene>
<keyword evidence="2" id="KW-1185">Reference proteome</keyword>
<organism evidence="1 2">
    <name type="scientific">Brevibacterium aurantiacum</name>
    <dbReference type="NCBI Taxonomy" id="273384"/>
    <lineage>
        <taxon>Bacteria</taxon>
        <taxon>Bacillati</taxon>
        <taxon>Actinomycetota</taxon>
        <taxon>Actinomycetes</taxon>
        <taxon>Micrococcales</taxon>
        <taxon>Brevibacteriaceae</taxon>
        <taxon>Brevibacterium</taxon>
    </lineage>
</organism>
<comment type="caution">
    <text evidence="1">The sequence shown here is derived from an EMBL/GenBank/DDBJ whole genome shotgun (WGS) entry which is preliminary data.</text>
</comment>
<dbReference type="InterPro" id="IPR027417">
    <property type="entry name" value="P-loop_NTPase"/>
</dbReference>
<dbReference type="GO" id="GO:0016301">
    <property type="term" value="F:kinase activity"/>
    <property type="evidence" value="ECO:0007669"/>
    <property type="project" value="UniProtKB-KW"/>
</dbReference>
<keyword evidence="1" id="KW-0808">Transferase</keyword>
<evidence type="ECO:0000313" key="1">
    <source>
        <dbReference type="EMBL" id="TSI12471.1"/>
    </source>
</evidence>
<sequence>MLTNELVDLAAGCDREVVGLSIDGFHHPRATRYAKGTGPESFYHSSYDYPAFLRFVVEPLRAGRSVIPAVWDVEADVPVQPCPLDLSDDCILLVEGIFLHRAQLRDCWDASVWVDVPFAVSVPRGNLRFSGSFDPDPDSELNHRYVGGQRIYFRECSPWEQATWIFDNTDLGHPSLSTSSLRHG</sequence>
<evidence type="ECO:0000313" key="2">
    <source>
        <dbReference type="Proteomes" id="UP000316406"/>
    </source>
</evidence>
<dbReference type="Proteomes" id="UP000316406">
    <property type="component" value="Unassembled WGS sequence"/>
</dbReference>
<dbReference type="Gene3D" id="3.40.50.300">
    <property type="entry name" value="P-loop containing nucleotide triphosphate hydrolases"/>
    <property type="match status" value="1"/>
</dbReference>